<protein>
    <submittedName>
        <fullName evidence="1">Uncharacterized protein</fullName>
    </submittedName>
</protein>
<gene>
    <name evidence="1" type="ORF">rosmuc_03031</name>
</gene>
<accession>A0A0A0HKQ2</accession>
<comment type="caution">
    <text evidence="1">The sequence shown here is derived from an EMBL/GenBank/DDBJ whole genome shotgun (WGS) entry which is preliminary data.</text>
</comment>
<dbReference type="AlphaFoldDB" id="A0A0A0HKQ2"/>
<proteinExistence type="predicted"/>
<organism evidence="1 2">
    <name type="scientific">Roseovarius mucosus DSM 17069</name>
    <dbReference type="NCBI Taxonomy" id="1288298"/>
    <lineage>
        <taxon>Bacteria</taxon>
        <taxon>Pseudomonadati</taxon>
        <taxon>Pseudomonadota</taxon>
        <taxon>Alphaproteobacteria</taxon>
        <taxon>Rhodobacterales</taxon>
        <taxon>Roseobacteraceae</taxon>
        <taxon>Roseovarius</taxon>
    </lineage>
</organism>
<evidence type="ECO:0000313" key="2">
    <source>
        <dbReference type="Proteomes" id="UP000030021"/>
    </source>
</evidence>
<dbReference type="eggNOG" id="ENOG5033JIJ">
    <property type="taxonomic scope" value="Bacteria"/>
</dbReference>
<sequence>MSRPRGARRPYQPSNGTEGEIFMAQWCERCDLANFDDPERCCTINLRAMTHRITDPEYPAEWQYSNGGVPQCSAFARDGAPEPRCDRTLDMFDMSDAEEEE</sequence>
<reference evidence="1 2" key="1">
    <citation type="submission" date="2013-01" db="EMBL/GenBank/DDBJ databases">
        <authorList>
            <person name="Fiebig A."/>
            <person name="Goeker M."/>
            <person name="Klenk H.-P.P."/>
        </authorList>
    </citation>
    <scope>NUCLEOTIDE SEQUENCE [LARGE SCALE GENOMIC DNA]</scope>
    <source>
        <strain evidence="1 2">DSM 17069</strain>
    </source>
</reference>
<name>A0A0A0HKQ2_9RHOB</name>
<dbReference type="HOGENOM" id="CLU_168282_0_0_5"/>
<dbReference type="PATRIC" id="fig|1288298.3.peg.3043"/>
<evidence type="ECO:0000313" key="1">
    <source>
        <dbReference type="EMBL" id="KGM86738.1"/>
    </source>
</evidence>
<dbReference type="EMBL" id="AONH01000016">
    <property type="protein sequence ID" value="KGM86738.1"/>
    <property type="molecule type" value="Genomic_DNA"/>
</dbReference>
<dbReference type="Proteomes" id="UP000030021">
    <property type="component" value="Unassembled WGS sequence"/>
</dbReference>